<dbReference type="RefSeq" id="WP_225234190.1">
    <property type="nucleotide sequence ID" value="NZ_JBAPLV010000006.1"/>
</dbReference>
<organism evidence="2 3">
    <name type="scientific">Klenkia terrae</name>
    <dbReference type="NCBI Taxonomy" id="1052259"/>
    <lineage>
        <taxon>Bacteria</taxon>
        <taxon>Bacillati</taxon>
        <taxon>Actinomycetota</taxon>
        <taxon>Actinomycetes</taxon>
        <taxon>Geodermatophilales</taxon>
        <taxon>Geodermatophilaceae</taxon>
        <taxon>Klenkia</taxon>
    </lineage>
</organism>
<dbReference type="Proteomes" id="UP001373496">
    <property type="component" value="Unassembled WGS sequence"/>
</dbReference>
<evidence type="ECO:0000256" key="1">
    <source>
        <dbReference type="SAM" id="Phobius"/>
    </source>
</evidence>
<reference evidence="2 3" key="1">
    <citation type="submission" date="2024-03" db="EMBL/GenBank/DDBJ databases">
        <title>Draft genome sequence of Klenkia terrae.</title>
        <authorList>
            <person name="Duangmal K."/>
            <person name="Chantavorakit T."/>
        </authorList>
    </citation>
    <scope>NUCLEOTIDE SEQUENCE [LARGE SCALE GENOMIC DNA]</scope>
    <source>
        <strain evidence="2 3">JCM 17786</strain>
    </source>
</reference>
<keyword evidence="3" id="KW-1185">Reference proteome</keyword>
<comment type="caution">
    <text evidence="2">The sequence shown here is derived from an EMBL/GenBank/DDBJ whole genome shotgun (WGS) entry which is preliminary data.</text>
</comment>
<feature type="transmembrane region" description="Helical" evidence="1">
    <location>
        <begin position="6"/>
        <end position="33"/>
    </location>
</feature>
<keyword evidence="1" id="KW-0812">Transmembrane</keyword>
<evidence type="ECO:0000313" key="3">
    <source>
        <dbReference type="Proteomes" id="UP001373496"/>
    </source>
</evidence>
<evidence type="ECO:0000313" key="2">
    <source>
        <dbReference type="EMBL" id="MEI4278292.1"/>
    </source>
</evidence>
<dbReference type="EMBL" id="JBAPLV010000006">
    <property type="protein sequence ID" value="MEI4278292.1"/>
    <property type="molecule type" value="Genomic_DNA"/>
</dbReference>
<protein>
    <submittedName>
        <fullName evidence="2">Uncharacterized protein</fullName>
    </submittedName>
</protein>
<accession>A0ABU8E3Z6</accession>
<keyword evidence="1" id="KW-1133">Transmembrane helix</keyword>
<gene>
    <name evidence="2" type="ORF">UXQ13_07420</name>
</gene>
<keyword evidence="1" id="KW-0472">Membrane</keyword>
<sequence length="61" mass="6465">MPYPYGVTWWVVGGVVGWLASAPVVAVATGMWFGRRAEDSVALEDALTVPTDWSAALPSEA</sequence>
<name>A0ABU8E3Z6_9ACTN</name>
<proteinExistence type="predicted"/>